<keyword evidence="2" id="KW-0732">Signal</keyword>
<dbReference type="AlphaFoldDB" id="E4MZ53"/>
<gene>
    <name evidence="3" type="ordered locus">KSE_38310</name>
</gene>
<protein>
    <recommendedName>
        <fullName evidence="5">Lipoprotein</fullName>
    </recommendedName>
</protein>
<evidence type="ECO:0000313" key="3">
    <source>
        <dbReference type="EMBL" id="BAJ29627.1"/>
    </source>
</evidence>
<feature type="chain" id="PRO_5003186231" description="Lipoprotein" evidence="2">
    <location>
        <begin position="20"/>
        <end position="285"/>
    </location>
</feature>
<feature type="signal peptide" evidence="2">
    <location>
        <begin position="1"/>
        <end position="19"/>
    </location>
</feature>
<feature type="region of interest" description="Disordered" evidence="1">
    <location>
        <begin position="121"/>
        <end position="155"/>
    </location>
</feature>
<evidence type="ECO:0000256" key="2">
    <source>
        <dbReference type="SAM" id="SignalP"/>
    </source>
</evidence>
<dbReference type="Proteomes" id="UP000007076">
    <property type="component" value="Chromosome"/>
</dbReference>
<sequence>MAVAAAAAGLLLAGCTSSAGGTPGGRGLPSPSIAAAPAAPADARTGLTGLPLAAYGSGDELVQQRFQALQLLIGRCMREAGYSSYTPADSFEAPSGGGAGGAVAGAFGYLGADAATAGFRSPRPAASAAGPAPRRQVPADERSASDDCTRRSLGRISSAAPKSSDLYQRLYGESLQVTALDGRVVAATAAWRECMGRVGVPAEDPQALARTYQGAGAEVSAQERTAAEADARCTAETGLAGTWFAVLAGYQREQVERHADELEPLRQSLAEQARQYARILANGGS</sequence>
<keyword evidence="4" id="KW-1185">Reference proteome</keyword>
<evidence type="ECO:0000313" key="4">
    <source>
        <dbReference type="Proteomes" id="UP000007076"/>
    </source>
</evidence>
<dbReference type="EMBL" id="AP010968">
    <property type="protein sequence ID" value="BAJ29627.1"/>
    <property type="molecule type" value="Genomic_DNA"/>
</dbReference>
<reference evidence="3 4" key="1">
    <citation type="journal article" date="2010" name="DNA Res.">
        <title>Genome sequence of Kitasatospora setae NBRC 14216T: an evolutionary snapshot of the family Streptomycetaceae.</title>
        <authorList>
            <person name="Ichikawa N."/>
            <person name="Oguchi A."/>
            <person name="Ikeda H."/>
            <person name="Ishikawa J."/>
            <person name="Kitani S."/>
            <person name="Watanabe Y."/>
            <person name="Nakamura S."/>
            <person name="Katano Y."/>
            <person name="Kishi E."/>
            <person name="Sasagawa M."/>
            <person name="Ankai A."/>
            <person name="Fukui S."/>
            <person name="Hashimoto Y."/>
            <person name="Kamata S."/>
            <person name="Otoguro M."/>
            <person name="Tanikawa S."/>
            <person name="Nihira T."/>
            <person name="Horinouchi S."/>
            <person name="Ohnishi Y."/>
            <person name="Hayakawa M."/>
            <person name="Kuzuyama T."/>
            <person name="Arisawa A."/>
            <person name="Nomoto F."/>
            <person name="Miura H."/>
            <person name="Takahashi Y."/>
            <person name="Fujita N."/>
        </authorList>
    </citation>
    <scope>NUCLEOTIDE SEQUENCE [LARGE SCALE GENOMIC DNA]</scope>
    <source>
        <strain evidence="4">ATCC 33774 / DSM 43861 / JCM 3304 / KCC A-0304 / NBRC 14216 / KM-6054</strain>
    </source>
</reference>
<organism evidence="3 4">
    <name type="scientific">Kitasatospora setae (strain ATCC 33774 / DSM 43861 / JCM 3304 / KCC A-0304 / NBRC 14216 / KM-6054)</name>
    <name type="common">Streptomyces setae</name>
    <dbReference type="NCBI Taxonomy" id="452652"/>
    <lineage>
        <taxon>Bacteria</taxon>
        <taxon>Bacillati</taxon>
        <taxon>Actinomycetota</taxon>
        <taxon>Actinomycetes</taxon>
        <taxon>Kitasatosporales</taxon>
        <taxon>Streptomycetaceae</taxon>
        <taxon>Kitasatospora</taxon>
    </lineage>
</organism>
<name>E4MZ53_KITSK</name>
<feature type="compositionally biased region" description="Low complexity" evidence="1">
    <location>
        <begin position="121"/>
        <end position="135"/>
    </location>
</feature>
<evidence type="ECO:0000256" key="1">
    <source>
        <dbReference type="SAM" id="MobiDB-lite"/>
    </source>
</evidence>
<accession>E4MZ53</accession>
<dbReference type="HOGENOM" id="CLU_975843_0_0_11"/>
<evidence type="ECO:0008006" key="5">
    <source>
        <dbReference type="Google" id="ProtNLM"/>
    </source>
</evidence>
<feature type="compositionally biased region" description="Basic and acidic residues" evidence="1">
    <location>
        <begin position="137"/>
        <end position="150"/>
    </location>
</feature>
<proteinExistence type="predicted"/>
<dbReference type="KEGG" id="ksk:KSE_38310"/>
<dbReference type="PATRIC" id="fig|452652.3.peg.3822"/>